<dbReference type="InterPro" id="IPR050482">
    <property type="entry name" value="Sensor_HK_TwoCompSys"/>
</dbReference>
<keyword evidence="8" id="KW-0175">Coiled coil</keyword>
<evidence type="ECO:0000256" key="2">
    <source>
        <dbReference type="ARBA" id="ARBA00012438"/>
    </source>
</evidence>
<keyword evidence="3" id="KW-0808">Transferase</keyword>
<dbReference type="KEGG" id="pbj:VN24_23855"/>
<evidence type="ECO:0000256" key="7">
    <source>
        <dbReference type="ARBA" id="ARBA00023012"/>
    </source>
</evidence>
<dbReference type="Proteomes" id="UP000032633">
    <property type="component" value="Chromosome"/>
</dbReference>
<dbReference type="GO" id="GO:0046983">
    <property type="term" value="F:protein dimerization activity"/>
    <property type="evidence" value="ECO:0007669"/>
    <property type="project" value="InterPro"/>
</dbReference>
<keyword evidence="4" id="KW-0547">Nucleotide-binding</keyword>
<dbReference type="CDD" id="cd16917">
    <property type="entry name" value="HATPase_UhpB-NarQ-NarX-like"/>
    <property type="match status" value="1"/>
</dbReference>
<dbReference type="InterPro" id="IPR005467">
    <property type="entry name" value="His_kinase_dom"/>
</dbReference>
<dbReference type="HOGENOM" id="CLU_000445_20_12_9"/>
<dbReference type="SMART" id="SM00387">
    <property type="entry name" value="HATPase_c"/>
    <property type="match status" value="1"/>
</dbReference>
<keyword evidence="6" id="KW-0067">ATP-binding</keyword>
<sequence>MTNDPRVQELITLKTIAEKLNQSNDLTTMLDTVLEKLLDVTGLTTGWIFLSDGTSDYEFAADRRLPPALLHQDKQPMRCGTCWCLDRFWDGRLKNAVNILNCKRLDDAEANRLGDTCGITHHATVPLRAGSRNFGVLNVAAPGKEHFAGEELALLQAVAFQIGGAVERMRLHALEQRRAELFTKLGEFSRALSVVVSGGVAPGQLVDRAVELIGEHFDWPAAGMIEFLGDDIVLRTVHVGGRTDTPFIQLPMTDIDMCNRAAPKICFQEIKSKPAEWLLNRPELRTVLPPLRSATAAVVTLGSGAAAGLLFVGHSNKTHKLKRIDEEVLEAIAEHVAVALESARLEENRRELARMEERNRLARDLHDSVSQMLFSLSMTAKGVESLLSSEQLDSARSAVKDMQSLSKSALKEMRALIMQLRPAGLEAGLVQALQQYGRKLELDLAVHKSGIRELPHAVEEALWRIGQEALNNVSKHAGTAKAEVSLILGGSEIILRVADKGRGIRNRGTSNGLGSIGLSTMRERCEALGGTFTLASAIGHGTTVEAAIPLPSVTERGEEP</sequence>
<evidence type="ECO:0000256" key="5">
    <source>
        <dbReference type="ARBA" id="ARBA00022777"/>
    </source>
</evidence>
<dbReference type="GO" id="GO:0000155">
    <property type="term" value="F:phosphorelay sensor kinase activity"/>
    <property type="evidence" value="ECO:0007669"/>
    <property type="project" value="InterPro"/>
</dbReference>
<dbReference type="PATRIC" id="fig|1126833.4.peg.5245"/>
<proteinExistence type="predicted"/>
<dbReference type="InterPro" id="IPR003594">
    <property type="entry name" value="HATPase_dom"/>
</dbReference>
<dbReference type="Pfam" id="PF02518">
    <property type="entry name" value="HATPase_c"/>
    <property type="match status" value="1"/>
</dbReference>
<organism evidence="10 11">
    <name type="scientific">Paenibacillus beijingensis</name>
    <dbReference type="NCBI Taxonomy" id="1126833"/>
    <lineage>
        <taxon>Bacteria</taxon>
        <taxon>Bacillati</taxon>
        <taxon>Bacillota</taxon>
        <taxon>Bacilli</taxon>
        <taxon>Bacillales</taxon>
        <taxon>Paenibacillaceae</taxon>
        <taxon>Paenibacillus</taxon>
    </lineage>
</organism>
<dbReference type="InterPro" id="IPR011712">
    <property type="entry name" value="Sig_transdc_His_kin_sub3_dim/P"/>
</dbReference>
<dbReference type="PANTHER" id="PTHR24421:SF40">
    <property type="entry name" value="SENSOR HISTIDINE KINASE YHCY"/>
    <property type="match status" value="1"/>
</dbReference>
<dbReference type="RefSeq" id="WP_045672453.1">
    <property type="nucleotide sequence ID" value="NZ_CP011058.1"/>
</dbReference>
<dbReference type="SUPFAM" id="SSF55781">
    <property type="entry name" value="GAF domain-like"/>
    <property type="match status" value="2"/>
</dbReference>
<dbReference type="EMBL" id="CP011058">
    <property type="protein sequence ID" value="AJY77028.1"/>
    <property type="molecule type" value="Genomic_DNA"/>
</dbReference>
<name>A0A0D5NQ19_9BACL</name>
<gene>
    <name evidence="10" type="ORF">VN24_23855</name>
</gene>
<dbReference type="Gene3D" id="1.20.5.1930">
    <property type="match status" value="1"/>
</dbReference>
<dbReference type="Pfam" id="PF07730">
    <property type="entry name" value="HisKA_3"/>
    <property type="match status" value="1"/>
</dbReference>
<dbReference type="GO" id="GO:0005524">
    <property type="term" value="F:ATP binding"/>
    <property type="evidence" value="ECO:0007669"/>
    <property type="project" value="UniProtKB-KW"/>
</dbReference>
<dbReference type="PANTHER" id="PTHR24421">
    <property type="entry name" value="NITRATE/NITRITE SENSOR PROTEIN NARX-RELATED"/>
    <property type="match status" value="1"/>
</dbReference>
<keyword evidence="5 10" id="KW-0418">Kinase</keyword>
<feature type="coiled-coil region" evidence="8">
    <location>
        <begin position="338"/>
        <end position="365"/>
    </location>
</feature>
<dbReference type="SUPFAM" id="SSF55874">
    <property type="entry name" value="ATPase domain of HSP90 chaperone/DNA topoisomerase II/histidine kinase"/>
    <property type="match status" value="1"/>
</dbReference>
<dbReference type="AlphaFoldDB" id="A0A0D5NQ19"/>
<evidence type="ECO:0000256" key="8">
    <source>
        <dbReference type="SAM" id="Coils"/>
    </source>
</evidence>
<evidence type="ECO:0000256" key="1">
    <source>
        <dbReference type="ARBA" id="ARBA00000085"/>
    </source>
</evidence>
<dbReference type="InterPro" id="IPR029016">
    <property type="entry name" value="GAF-like_dom_sf"/>
</dbReference>
<evidence type="ECO:0000256" key="4">
    <source>
        <dbReference type="ARBA" id="ARBA00022741"/>
    </source>
</evidence>
<accession>A0A0D5NQ19</accession>
<reference evidence="11" key="2">
    <citation type="submission" date="2015-03" db="EMBL/GenBank/DDBJ databases">
        <title>Genome sequence of Paenibacillus beijingensis strain DSM 24997T.</title>
        <authorList>
            <person name="Kwak Y."/>
            <person name="Shin J.-H."/>
        </authorList>
    </citation>
    <scope>NUCLEOTIDE SEQUENCE [LARGE SCALE GENOMIC DNA]</scope>
    <source>
        <strain evidence="11">DSM 24997</strain>
    </source>
</reference>
<dbReference type="InterPro" id="IPR036890">
    <property type="entry name" value="HATPase_C_sf"/>
</dbReference>
<dbReference type="Gene3D" id="3.30.450.40">
    <property type="match status" value="2"/>
</dbReference>
<dbReference type="STRING" id="1126833.VN24_23855"/>
<evidence type="ECO:0000313" key="11">
    <source>
        <dbReference type="Proteomes" id="UP000032633"/>
    </source>
</evidence>
<dbReference type="PROSITE" id="PS50109">
    <property type="entry name" value="HIS_KIN"/>
    <property type="match status" value="1"/>
</dbReference>
<feature type="domain" description="Histidine kinase" evidence="9">
    <location>
        <begin position="360"/>
        <end position="552"/>
    </location>
</feature>
<dbReference type="SMART" id="SM00065">
    <property type="entry name" value="GAF"/>
    <property type="match status" value="1"/>
</dbReference>
<dbReference type="Pfam" id="PF13185">
    <property type="entry name" value="GAF_2"/>
    <property type="match status" value="1"/>
</dbReference>
<comment type="catalytic activity">
    <reaction evidence="1">
        <text>ATP + protein L-histidine = ADP + protein N-phospho-L-histidine.</text>
        <dbReference type="EC" id="2.7.13.3"/>
    </reaction>
</comment>
<reference evidence="10 11" key="1">
    <citation type="journal article" date="2015" name="J. Biotechnol.">
        <title>Complete genome sequence of Paenibacillus beijingensis 7188(T) (=DSM 24997(T)), a novel rhizobacterium from jujube garden soil.</title>
        <authorList>
            <person name="Kwak Y."/>
            <person name="Shin J.H."/>
        </authorList>
    </citation>
    <scope>NUCLEOTIDE SEQUENCE [LARGE SCALE GENOMIC DNA]</scope>
    <source>
        <strain evidence="10 11">DSM 24997</strain>
    </source>
</reference>
<keyword evidence="11" id="KW-1185">Reference proteome</keyword>
<dbReference type="EC" id="2.7.13.3" evidence="2"/>
<evidence type="ECO:0000259" key="9">
    <source>
        <dbReference type="PROSITE" id="PS50109"/>
    </source>
</evidence>
<evidence type="ECO:0000256" key="3">
    <source>
        <dbReference type="ARBA" id="ARBA00022679"/>
    </source>
</evidence>
<evidence type="ECO:0000256" key="6">
    <source>
        <dbReference type="ARBA" id="ARBA00022840"/>
    </source>
</evidence>
<dbReference type="GO" id="GO:0016020">
    <property type="term" value="C:membrane"/>
    <property type="evidence" value="ECO:0007669"/>
    <property type="project" value="InterPro"/>
</dbReference>
<protein>
    <recommendedName>
        <fullName evidence="2">histidine kinase</fullName>
        <ecNumber evidence="2">2.7.13.3</ecNumber>
    </recommendedName>
</protein>
<dbReference type="Gene3D" id="3.30.565.10">
    <property type="entry name" value="Histidine kinase-like ATPase, C-terminal domain"/>
    <property type="match status" value="1"/>
</dbReference>
<keyword evidence="7" id="KW-0902">Two-component regulatory system</keyword>
<evidence type="ECO:0000313" key="10">
    <source>
        <dbReference type="EMBL" id="AJY77028.1"/>
    </source>
</evidence>
<dbReference type="InterPro" id="IPR003018">
    <property type="entry name" value="GAF"/>
</dbReference>